<dbReference type="PANTHER" id="PTHR43142:SF1">
    <property type="entry name" value="CARBOXYLIC ESTER HYDROLASE"/>
    <property type="match status" value="1"/>
</dbReference>
<name>A0A507BDF5_9PEZI</name>
<evidence type="ECO:0000313" key="6">
    <source>
        <dbReference type="Proteomes" id="UP000319257"/>
    </source>
</evidence>
<keyword evidence="2 3" id="KW-0378">Hydrolase</keyword>
<dbReference type="InterPro" id="IPR002018">
    <property type="entry name" value="CarbesteraseB"/>
</dbReference>
<comment type="similarity">
    <text evidence="1 3">Belongs to the type-B carboxylesterase/lipase family.</text>
</comment>
<dbReference type="InterPro" id="IPR029058">
    <property type="entry name" value="AB_hydrolase_fold"/>
</dbReference>
<evidence type="ECO:0000256" key="2">
    <source>
        <dbReference type="ARBA" id="ARBA00022801"/>
    </source>
</evidence>
<dbReference type="EC" id="3.1.1.-" evidence="3"/>
<evidence type="ECO:0000256" key="1">
    <source>
        <dbReference type="ARBA" id="ARBA00005964"/>
    </source>
</evidence>
<dbReference type="Pfam" id="PF00135">
    <property type="entry name" value="COesterase"/>
    <property type="match status" value="1"/>
</dbReference>
<dbReference type="GO" id="GO:0016787">
    <property type="term" value="F:hydrolase activity"/>
    <property type="evidence" value="ECO:0007669"/>
    <property type="project" value="UniProtKB-KW"/>
</dbReference>
<dbReference type="Proteomes" id="UP000319257">
    <property type="component" value="Unassembled WGS sequence"/>
</dbReference>
<dbReference type="STRING" id="1093900.A0A507BDF5"/>
<evidence type="ECO:0000256" key="3">
    <source>
        <dbReference type="RuleBase" id="RU361235"/>
    </source>
</evidence>
<dbReference type="InterPro" id="IPR019826">
    <property type="entry name" value="Carboxylesterase_B_AS"/>
</dbReference>
<evidence type="ECO:0000259" key="4">
    <source>
        <dbReference type="Pfam" id="PF00135"/>
    </source>
</evidence>
<organism evidence="5 6">
    <name type="scientific">Thyridium curvatum</name>
    <dbReference type="NCBI Taxonomy" id="1093900"/>
    <lineage>
        <taxon>Eukaryota</taxon>
        <taxon>Fungi</taxon>
        <taxon>Dikarya</taxon>
        <taxon>Ascomycota</taxon>
        <taxon>Pezizomycotina</taxon>
        <taxon>Sordariomycetes</taxon>
        <taxon>Sordariomycetidae</taxon>
        <taxon>Thyridiales</taxon>
        <taxon>Thyridiaceae</taxon>
        <taxon>Thyridium</taxon>
    </lineage>
</organism>
<comment type="caution">
    <text evidence="5">The sequence shown here is derived from an EMBL/GenBank/DDBJ whole genome shotgun (WGS) entry which is preliminary data.</text>
</comment>
<sequence>MAPFPEYRHHHDSLGEIIGLARGDDVVQFRGLPFADIPGRFRQSQLRESLPQLPFDARQPGPCCPQPVLPFPPYWDGGIPNDWPVLQEPVQDEFACLNLSITVPRVAVETPSSSKLPVLFFIHGGAFVGGSQSIQVAGREIYDGTELERAAIARGQPLIIVTCNYRVGPLGFLASKELTAFNQALGEPVGNYGLHDQRQALEWCAKFIAGFGGDPDNVTIQGTSAGGSSAHYLTTFPRRKFRRAILSSGTLTGIGPMPVGYHQWRFDKYVERAGSSSGGTESDSVLLLQSLPIQDMVRPVTLDICHPFIDGDWIAGQRISDIKDVYHGDAPELMVGSCDFEADLTEAVMMDFLTGKALPDSQMLAKASDFFVSNGMVSHIKSFPSGFQDIVAAYKLTGALETPSRALQEWAQLLADIAFRLPALHIALNHTASDVLVYNLRLSNPYPKWALSYGKSNHAVNDLFVFNVAQDQVPEELAVRHAQSVGQIRGAWLDFCYGKQPWKPMKRDSSSFGPLFNFENGPTGREAESLEQAIGAELASRWRMIMDRVEQET</sequence>
<reference evidence="5 6" key="1">
    <citation type="submission" date="2019-06" db="EMBL/GenBank/DDBJ databases">
        <title>Draft genome sequence of the filamentous fungus Phialemoniopsis curvata isolated from diesel fuel.</title>
        <authorList>
            <person name="Varaljay V.A."/>
            <person name="Lyon W.J."/>
            <person name="Crouch A.L."/>
            <person name="Drake C.E."/>
            <person name="Hollomon J.M."/>
            <person name="Nadeau L.J."/>
            <person name="Nunn H.S."/>
            <person name="Stevenson B.S."/>
            <person name="Bojanowski C.L."/>
            <person name="Crookes-Goodson W.J."/>
        </authorList>
    </citation>
    <scope>NUCLEOTIDE SEQUENCE [LARGE SCALE GENOMIC DNA]</scope>
    <source>
        <strain evidence="5 6">D216</strain>
    </source>
</reference>
<dbReference type="SUPFAM" id="SSF53474">
    <property type="entry name" value="alpha/beta-Hydrolases"/>
    <property type="match status" value="1"/>
</dbReference>
<dbReference type="OrthoDB" id="6846267at2759"/>
<dbReference type="GeneID" id="41979660"/>
<protein>
    <recommendedName>
        <fullName evidence="3">Carboxylic ester hydrolase</fullName>
        <ecNumber evidence="3">3.1.1.-</ecNumber>
    </recommendedName>
</protein>
<proteinExistence type="inferred from homology"/>
<gene>
    <name evidence="5" type="ORF">E0L32_012213</name>
</gene>
<dbReference type="AlphaFoldDB" id="A0A507BDF5"/>
<dbReference type="PANTHER" id="PTHR43142">
    <property type="entry name" value="CARBOXYLIC ESTER HYDROLASE"/>
    <property type="match status" value="1"/>
</dbReference>
<dbReference type="PROSITE" id="PS00122">
    <property type="entry name" value="CARBOXYLESTERASE_B_1"/>
    <property type="match status" value="1"/>
</dbReference>
<dbReference type="InParanoid" id="A0A507BDF5"/>
<keyword evidence="6" id="KW-1185">Reference proteome</keyword>
<feature type="domain" description="Carboxylesterase type B" evidence="4">
    <location>
        <begin position="15"/>
        <end position="469"/>
    </location>
</feature>
<accession>A0A507BDF5</accession>
<dbReference type="EMBL" id="SKBQ01000144">
    <property type="protein sequence ID" value="TPX17326.1"/>
    <property type="molecule type" value="Genomic_DNA"/>
</dbReference>
<dbReference type="RefSeq" id="XP_030999037.1">
    <property type="nucleotide sequence ID" value="XM_031135029.1"/>
</dbReference>
<dbReference type="Gene3D" id="3.40.50.1820">
    <property type="entry name" value="alpha/beta hydrolase"/>
    <property type="match status" value="1"/>
</dbReference>
<evidence type="ECO:0000313" key="5">
    <source>
        <dbReference type="EMBL" id="TPX17326.1"/>
    </source>
</evidence>